<dbReference type="PANTHER" id="PTHR43479:SF11">
    <property type="entry name" value="ACREF_ENVCD OPERON REPRESSOR-RELATED"/>
    <property type="match status" value="1"/>
</dbReference>
<evidence type="ECO:0000256" key="1">
    <source>
        <dbReference type="ARBA" id="ARBA00023125"/>
    </source>
</evidence>
<feature type="domain" description="HTH tetR-type" evidence="3">
    <location>
        <begin position="6"/>
        <end position="66"/>
    </location>
</feature>
<dbReference type="PROSITE" id="PS50977">
    <property type="entry name" value="HTH_TETR_2"/>
    <property type="match status" value="1"/>
</dbReference>
<evidence type="ECO:0000259" key="3">
    <source>
        <dbReference type="PROSITE" id="PS50977"/>
    </source>
</evidence>
<accession>A0A1M4W3J0</accession>
<dbReference type="PRINTS" id="PR00455">
    <property type="entry name" value="HTHTETR"/>
</dbReference>
<feature type="DNA-binding region" description="H-T-H motif" evidence="2">
    <location>
        <begin position="29"/>
        <end position="48"/>
    </location>
</feature>
<dbReference type="AlphaFoldDB" id="A0A1M4W3J0"/>
<dbReference type="PANTHER" id="PTHR43479">
    <property type="entry name" value="ACREF/ENVCD OPERON REPRESSOR-RELATED"/>
    <property type="match status" value="1"/>
</dbReference>
<evidence type="ECO:0000313" key="4">
    <source>
        <dbReference type="EMBL" id="SHE75786.1"/>
    </source>
</evidence>
<dbReference type="InterPro" id="IPR009057">
    <property type="entry name" value="Homeodomain-like_sf"/>
</dbReference>
<dbReference type="InterPro" id="IPR050624">
    <property type="entry name" value="HTH-type_Tx_Regulator"/>
</dbReference>
<organism evidence="4 5">
    <name type="scientific">Clostridium fallax</name>
    <dbReference type="NCBI Taxonomy" id="1533"/>
    <lineage>
        <taxon>Bacteria</taxon>
        <taxon>Bacillati</taxon>
        <taxon>Bacillota</taxon>
        <taxon>Clostridia</taxon>
        <taxon>Eubacteriales</taxon>
        <taxon>Clostridiaceae</taxon>
        <taxon>Clostridium</taxon>
    </lineage>
</organism>
<dbReference type="SUPFAM" id="SSF46689">
    <property type="entry name" value="Homeodomain-like"/>
    <property type="match status" value="1"/>
</dbReference>
<protein>
    <submittedName>
        <fullName evidence="4">Transcriptional regulator, TetR family</fullName>
    </submittedName>
</protein>
<proteinExistence type="predicted"/>
<gene>
    <name evidence="4" type="ORF">SAMN05443638_11041</name>
</gene>
<dbReference type="OrthoDB" id="9812993at2"/>
<keyword evidence="1 2" id="KW-0238">DNA-binding</keyword>
<name>A0A1M4W3J0_9CLOT</name>
<dbReference type="GO" id="GO:0003677">
    <property type="term" value="F:DNA binding"/>
    <property type="evidence" value="ECO:0007669"/>
    <property type="project" value="UniProtKB-UniRule"/>
</dbReference>
<dbReference type="InterPro" id="IPR001647">
    <property type="entry name" value="HTH_TetR"/>
</dbReference>
<dbReference type="Pfam" id="PF00440">
    <property type="entry name" value="TetR_N"/>
    <property type="match status" value="1"/>
</dbReference>
<sequence length="177" mass="20680">MPKILPNIRENILEEGKKVLTNYGYDCLNIRTLAKNCNIGIGTFYNYFSNKDKLIIEIIRTDWAKALIPFNKIINSPDYTLKYKLKIIYNDIDLFLNNYMTTFLMLVSKGKKCSHNKEILYPVCEAINKTLIYHKNKGDINPSLTCDKLSKILLNNIIFIAKEKDITFEDLYNSFKF</sequence>
<evidence type="ECO:0000256" key="2">
    <source>
        <dbReference type="PROSITE-ProRule" id="PRU00335"/>
    </source>
</evidence>
<dbReference type="STRING" id="1533.SAMN05443638_11041"/>
<dbReference type="RefSeq" id="WP_072895272.1">
    <property type="nucleotide sequence ID" value="NZ_FQVM01000010.1"/>
</dbReference>
<dbReference type="Gene3D" id="1.10.357.10">
    <property type="entry name" value="Tetracycline Repressor, domain 2"/>
    <property type="match status" value="1"/>
</dbReference>
<reference evidence="4 5" key="1">
    <citation type="submission" date="2016-11" db="EMBL/GenBank/DDBJ databases">
        <authorList>
            <person name="Jaros S."/>
            <person name="Januszkiewicz K."/>
            <person name="Wedrychowicz H."/>
        </authorList>
    </citation>
    <scope>NUCLEOTIDE SEQUENCE [LARGE SCALE GENOMIC DNA]</scope>
    <source>
        <strain evidence="4 5">DSM 2631</strain>
    </source>
</reference>
<keyword evidence="5" id="KW-1185">Reference proteome</keyword>
<dbReference type="EMBL" id="FQVM01000010">
    <property type="protein sequence ID" value="SHE75786.1"/>
    <property type="molecule type" value="Genomic_DNA"/>
</dbReference>
<evidence type="ECO:0000313" key="5">
    <source>
        <dbReference type="Proteomes" id="UP000184035"/>
    </source>
</evidence>
<dbReference type="Proteomes" id="UP000184035">
    <property type="component" value="Unassembled WGS sequence"/>
</dbReference>